<dbReference type="CDD" id="cd05374">
    <property type="entry name" value="17beta-HSD-like_SDR_c"/>
    <property type="match status" value="1"/>
</dbReference>
<dbReference type="AlphaFoldDB" id="A0A4S8L220"/>
<accession>A0A4S8L220</accession>
<dbReference type="Gene3D" id="3.40.50.720">
    <property type="entry name" value="NAD(P)-binding Rossmann-like Domain"/>
    <property type="match status" value="1"/>
</dbReference>
<dbReference type="InterPro" id="IPR051911">
    <property type="entry name" value="SDR_oxidoreductase"/>
</dbReference>
<dbReference type="Proteomes" id="UP000297245">
    <property type="component" value="Unassembled WGS sequence"/>
</dbReference>
<protein>
    <submittedName>
        <fullName evidence="4">NAD(P)-binding protein</fullName>
    </submittedName>
</protein>
<proteinExistence type="inferred from homology"/>
<organism evidence="4 5">
    <name type="scientific">Dendrothele bispora (strain CBS 962.96)</name>
    <dbReference type="NCBI Taxonomy" id="1314807"/>
    <lineage>
        <taxon>Eukaryota</taxon>
        <taxon>Fungi</taxon>
        <taxon>Dikarya</taxon>
        <taxon>Basidiomycota</taxon>
        <taxon>Agaricomycotina</taxon>
        <taxon>Agaricomycetes</taxon>
        <taxon>Agaricomycetidae</taxon>
        <taxon>Agaricales</taxon>
        <taxon>Agaricales incertae sedis</taxon>
        <taxon>Dendrothele</taxon>
    </lineage>
</organism>
<dbReference type="PANTHER" id="PTHR43976">
    <property type="entry name" value="SHORT CHAIN DEHYDROGENASE"/>
    <property type="match status" value="1"/>
</dbReference>
<dbReference type="EMBL" id="ML179763">
    <property type="protein sequence ID" value="THU82018.1"/>
    <property type="molecule type" value="Genomic_DNA"/>
</dbReference>
<evidence type="ECO:0000313" key="4">
    <source>
        <dbReference type="EMBL" id="THU82018.1"/>
    </source>
</evidence>
<keyword evidence="2" id="KW-0560">Oxidoreductase</keyword>
<dbReference type="GO" id="GO:0016491">
    <property type="term" value="F:oxidoreductase activity"/>
    <property type="evidence" value="ECO:0007669"/>
    <property type="project" value="UniProtKB-KW"/>
</dbReference>
<keyword evidence="5" id="KW-1185">Reference proteome</keyword>
<reference evidence="4 5" key="1">
    <citation type="journal article" date="2019" name="Nat. Ecol. Evol.">
        <title>Megaphylogeny resolves global patterns of mushroom evolution.</title>
        <authorList>
            <person name="Varga T."/>
            <person name="Krizsan K."/>
            <person name="Foldi C."/>
            <person name="Dima B."/>
            <person name="Sanchez-Garcia M."/>
            <person name="Sanchez-Ramirez S."/>
            <person name="Szollosi G.J."/>
            <person name="Szarkandi J.G."/>
            <person name="Papp V."/>
            <person name="Albert L."/>
            <person name="Andreopoulos W."/>
            <person name="Angelini C."/>
            <person name="Antonin V."/>
            <person name="Barry K.W."/>
            <person name="Bougher N.L."/>
            <person name="Buchanan P."/>
            <person name="Buyck B."/>
            <person name="Bense V."/>
            <person name="Catcheside P."/>
            <person name="Chovatia M."/>
            <person name="Cooper J."/>
            <person name="Damon W."/>
            <person name="Desjardin D."/>
            <person name="Finy P."/>
            <person name="Geml J."/>
            <person name="Haridas S."/>
            <person name="Hughes K."/>
            <person name="Justo A."/>
            <person name="Karasinski D."/>
            <person name="Kautmanova I."/>
            <person name="Kiss B."/>
            <person name="Kocsube S."/>
            <person name="Kotiranta H."/>
            <person name="LaButti K.M."/>
            <person name="Lechner B.E."/>
            <person name="Liimatainen K."/>
            <person name="Lipzen A."/>
            <person name="Lukacs Z."/>
            <person name="Mihaltcheva S."/>
            <person name="Morgado L.N."/>
            <person name="Niskanen T."/>
            <person name="Noordeloos M.E."/>
            <person name="Ohm R.A."/>
            <person name="Ortiz-Santana B."/>
            <person name="Ovrebo C."/>
            <person name="Racz N."/>
            <person name="Riley R."/>
            <person name="Savchenko A."/>
            <person name="Shiryaev A."/>
            <person name="Soop K."/>
            <person name="Spirin V."/>
            <person name="Szebenyi C."/>
            <person name="Tomsovsky M."/>
            <person name="Tulloss R.E."/>
            <person name="Uehling J."/>
            <person name="Grigoriev I.V."/>
            <person name="Vagvolgyi C."/>
            <person name="Papp T."/>
            <person name="Martin F.M."/>
            <person name="Miettinen O."/>
            <person name="Hibbett D.S."/>
            <person name="Nagy L.G."/>
        </authorList>
    </citation>
    <scope>NUCLEOTIDE SEQUENCE [LARGE SCALE GENOMIC DNA]</scope>
    <source>
        <strain evidence="4 5">CBS 962.96</strain>
    </source>
</reference>
<dbReference type="Pfam" id="PF00106">
    <property type="entry name" value="adh_short"/>
    <property type="match status" value="1"/>
</dbReference>
<dbReference type="SUPFAM" id="SSF51735">
    <property type="entry name" value="NAD(P)-binding Rossmann-fold domains"/>
    <property type="match status" value="1"/>
</dbReference>
<sequence length="290" mass="31618">MSSKQQLVWLITGTTSGFGQRLVAAALARGDRVIATARSFEKLQEVYSSTPSDNLRLLQLDIVSGLESIKQAIDIAAKFWDRIDVLVNNAGNGYLGLIEESGSKMIRQQFETNVFGTIDVTNAVLPYMRARKQGTVVVIGSRSIWRADTPGLGTYAASKAAIHALTEALSKELAPINIRVLLVAPGAFRTEGIYGIPFNTSNPISDYDDLRNMANSRYLQIPGNEPGDPVKAMEVLVDVVRGEGCAKGKKWPTVLPLGQDAEADMRGKWDAFMNVLEEWGNIVRSVCFPG</sequence>
<evidence type="ECO:0000256" key="1">
    <source>
        <dbReference type="ARBA" id="ARBA00006484"/>
    </source>
</evidence>
<dbReference type="PRINTS" id="PR00081">
    <property type="entry name" value="GDHRDH"/>
</dbReference>
<evidence type="ECO:0000313" key="5">
    <source>
        <dbReference type="Proteomes" id="UP000297245"/>
    </source>
</evidence>
<dbReference type="OrthoDB" id="1274115at2759"/>
<dbReference type="PRINTS" id="PR00080">
    <property type="entry name" value="SDRFAMILY"/>
</dbReference>
<evidence type="ECO:0000256" key="3">
    <source>
        <dbReference type="RuleBase" id="RU000363"/>
    </source>
</evidence>
<dbReference type="InterPro" id="IPR036291">
    <property type="entry name" value="NAD(P)-bd_dom_sf"/>
</dbReference>
<gene>
    <name evidence="4" type="ORF">K435DRAFT_823310</name>
</gene>
<dbReference type="InterPro" id="IPR002347">
    <property type="entry name" value="SDR_fam"/>
</dbReference>
<evidence type="ECO:0000256" key="2">
    <source>
        <dbReference type="ARBA" id="ARBA00023002"/>
    </source>
</evidence>
<name>A0A4S8L220_DENBC</name>
<comment type="similarity">
    <text evidence="1 3">Belongs to the short-chain dehydrogenases/reductases (SDR) family.</text>
</comment>
<dbReference type="PANTHER" id="PTHR43976:SF16">
    <property type="entry name" value="SHORT-CHAIN DEHYDROGENASE_REDUCTASE FAMILY PROTEIN"/>
    <property type="match status" value="1"/>
</dbReference>